<proteinExistence type="predicted"/>
<gene>
    <name evidence="1" type="ORF">BC936DRAFT_143943</name>
</gene>
<reference evidence="1 2" key="1">
    <citation type="journal article" date="2018" name="New Phytol.">
        <title>Phylogenomics of Endogonaceae and evolution of mycorrhizas within Mucoromycota.</title>
        <authorList>
            <person name="Chang Y."/>
            <person name="Desiro A."/>
            <person name="Na H."/>
            <person name="Sandor L."/>
            <person name="Lipzen A."/>
            <person name="Clum A."/>
            <person name="Barry K."/>
            <person name="Grigoriev I.V."/>
            <person name="Martin F.M."/>
            <person name="Stajich J.E."/>
            <person name="Smith M.E."/>
            <person name="Bonito G."/>
            <person name="Spatafora J.W."/>
        </authorList>
    </citation>
    <scope>NUCLEOTIDE SEQUENCE [LARGE SCALE GENOMIC DNA]</scope>
    <source>
        <strain evidence="1 2">GMNB39</strain>
    </source>
</reference>
<dbReference type="EMBL" id="RBNI01029453">
    <property type="protein sequence ID" value="RUO95473.1"/>
    <property type="molecule type" value="Genomic_DNA"/>
</dbReference>
<comment type="caution">
    <text evidence="1">The sequence shown here is derived from an EMBL/GenBank/DDBJ whole genome shotgun (WGS) entry which is preliminary data.</text>
</comment>
<organism evidence="1 2">
    <name type="scientific">Jimgerdemannia flammicorona</name>
    <dbReference type="NCBI Taxonomy" id="994334"/>
    <lineage>
        <taxon>Eukaryota</taxon>
        <taxon>Fungi</taxon>
        <taxon>Fungi incertae sedis</taxon>
        <taxon>Mucoromycota</taxon>
        <taxon>Mucoromycotina</taxon>
        <taxon>Endogonomycetes</taxon>
        <taxon>Endogonales</taxon>
        <taxon>Endogonaceae</taxon>
        <taxon>Jimgerdemannia</taxon>
    </lineage>
</organism>
<name>A0A432ZYS7_9FUNG</name>
<keyword evidence="2" id="KW-1185">Reference proteome</keyword>
<dbReference type="AlphaFoldDB" id="A0A432ZYS7"/>
<dbReference type="Proteomes" id="UP000268093">
    <property type="component" value="Unassembled WGS sequence"/>
</dbReference>
<evidence type="ECO:0000313" key="1">
    <source>
        <dbReference type="EMBL" id="RUO95473.1"/>
    </source>
</evidence>
<evidence type="ECO:0000313" key="2">
    <source>
        <dbReference type="Proteomes" id="UP000268093"/>
    </source>
</evidence>
<accession>A0A432ZYS7</accession>
<sequence>MASYILVTISFLDDEMDYCVQKLARKCRTEVEALPKPLKDNEIAKTVLKASKHMNVEDPLLVILWDDRGFNDVPGAAGMRNGITGQTRDVLVNHIVARGGTDIWNMHTAFLFVLWVRFYSNS</sequence>
<dbReference type="OrthoDB" id="2309532at2759"/>
<protein>
    <submittedName>
        <fullName evidence="1">Uncharacterized protein</fullName>
    </submittedName>
</protein>